<comment type="caution">
    <text evidence="2">The sequence shown here is derived from an EMBL/GenBank/DDBJ whole genome shotgun (WGS) entry which is preliminary data.</text>
</comment>
<evidence type="ECO:0000256" key="1">
    <source>
        <dbReference type="SAM" id="MobiDB-lite"/>
    </source>
</evidence>
<sequence length="85" mass="8817">MLTLTTDELQSLLVGHEERCLYAQGIETNASSTSAPLSGLLGARPIEVLYTNGRKGGNGGKKNSKKSYGGKKNPGSKGSSGSFVD</sequence>
<keyword evidence="3" id="KW-1185">Reference proteome</keyword>
<proteinExistence type="predicted"/>
<protein>
    <submittedName>
        <fullName evidence="2">Uncharacterized protein</fullName>
    </submittedName>
</protein>
<dbReference type="AlphaFoldDB" id="A0A2I0HWM9"/>
<dbReference type="EMBL" id="PGOL01005125">
    <property type="protein sequence ID" value="PKI35920.1"/>
    <property type="molecule type" value="Genomic_DNA"/>
</dbReference>
<accession>A0A2I0HWM9</accession>
<organism evidence="2 3">
    <name type="scientific">Punica granatum</name>
    <name type="common">Pomegranate</name>
    <dbReference type="NCBI Taxonomy" id="22663"/>
    <lineage>
        <taxon>Eukaryota</taxon>
        <taxon>Viridiplantae</taxon>
        <taxon>Streptophyta</taxon>
        <taxon>Embryophyta</taxon>
        <taxon>Tracheophyta</taxon>
        <taxon>Spermatophyta</taxon>
        <taxon>Magnoliopsida</taxon>
        <taxon>eudicotyledons</taxon>
        <taxon>Gunneridae</taxon>
        <taxon>Pentapetalae</taxon>
        <taxon>rosids</taxon>
        <taxon>malvids</taxon>
        <taxon>Myrtales</taxon>
        <taxon>Lythraceae</taxon>
        <taxon>Punica</taxon>
    </lineage>
</organism>
<reference evidence="2 3" key="1">
    <citation type="submission" date="2017-11" db="EMBL/GenBank/DDBJ databases">
        <title>De-novo sequencing of pomegranate (Punica granatum L.) genome.</title>
        <authorList>
            <person name="Akparov Z."/>
            <person name="Amiraslanov A."/>
            <person name="Hajiyeva S."/>
            <person name="Abbasov M."/>
            <person name="Kaur K."/>
            <person name="Hamwieh A."/>
            <person name="Solovyev V."/>
            <person name="Salamov A."/>
            <person name="Braich B."/>
            <person name="Kosarev P."/>
            <person name="Mahmoud A."/>
            <person name="Hajiyev E."/>
            <person name="Babayeva S."/>
            <person name="Izzatullayeva V."/>
            <person name="Mammadov A."/>
            <person name="Mammadov A."/>
            <person name="Sharifova S."/>
            <person name="Ojaghi J."/>
            <person name="Eynullazada K."/>
            <person name="Bayramov B."/>
            <person name="Abdulazimova A."/>
            <person name="Shahmuradov I."/>
        </authorList>
    </citation>
    <scope>NUCLEOTIDE SEQUENCE [LARGE SCALE GENOMIC DNA]</scope>
    <source>
        <strain evidence="3">cv. AG2017</strain>
        <tissue evidence="2">Leaf</tissue>
    </source>
</reference>
<name>A0A2I0HWM9_PUNGR</name>
<feature type="region of interest" description="Disordered" evidence="1">
    <location>
        <begin position="50"/>
        <end position="85"/>
    </location>
</feature>
<gene>
    <name evidence="2" type="ORF">CRG98_043674</name>
</gene>
<dbReference type="Proteomes" id="UP000233551">
    <property type="component" value="Unassembled WGS sequence"/>
</dbReference>
<feature type="compositionally biased region" description="Low complexity" evidence="1">
    <location>
        <begin position="70"/>
        <end position="85"/>
    </location>
</feature>
<evidence type="ECO:0000313" key="3">
    <source>
        <dbReference type="Proteomes" id="UP000233551"/>
    </source>
</evidence>
<evidence type="ECO:0000313" key="2">
    <source>
        <dbReference type="EMBL" id="PKI35920.1"/>
    </source>
</evidence>